<evidence type="ECO:0000259" key="3">
    <source>
        <dbReference type="Pfam" id="PF13731"/>
    </source>
</evidence>
<dbReference type="InterPro" id="IPR027994">
    <property type="entry name" value="WxL_dom"/>
</dbReference>
<organism evidence="4 5">
    <name type="scientific">Carnobacterium divergens</name>
    <name type="common">Lactobacillus divergens</name>
    <dbReference type="NCBI Taxonomy" id="2748"/>
    <lineage>
        <taxon>Bacteria</taxon>
        <taxon>Bacillati</taxon>
        <taxon>Bacillota</taxon>
        <taxon>Bacilli</taxon>
        <taxon>Lactobacillales</taxon>
        <taxon>Carnobacteriaceae</taxon>
        <taxon>Carnobacterium</taxon>
    </lineage>
</organism>
<evidence type="ECO:0000256" key="2">
    <source>
        <dbReference type="SAM" id="SignalP"/>
    </source>
</evidence>
<dbReference type="EMBL" id="NRPP01000007">
    <property type="protein sequence ID" value="TFJ28444.1"/>
    <property type="molecule type" value="Genomic_DNA"/>
</dbReference>
<sequence>MNLKKLVLVGILSSSILGSSVAFADEANREGNIPSKDTSELKEKEAAKAKSEGEIRFKWEETDPDNPNNSGPLSINRISHIDFGEQFISGDDKVYHALYRAQDVSYDKDGVVEAGKHLPSYIQVKDNRATNAGWGLFVKSNGFHEVDGKTNSAGTSELTGAILSLSATKSVAKSAGNIVPTGLNKKVELGNEGEYHQLVNAAKGEGMGLTDNMLGDELPAAPAGEKNTAITLSVPGNTAKVKDGKYTTELTWLLMSEPSADEMKR</sequence>
<feature type="chain" id="PRO_5030815350" description="WxL domain-containing protein" evidence="2">
    <location>
        <begin position="25"/>
        <end position="265"/>
    </location>
</feature>
<reference evidence="4 5" key="1">
    <citation type="journal article" date="2018" name="Int. J. Food Microbiol.">
        <title>Growth of Carnobacterium spp. isolated from chilled vacuum-packaged meat under relevant acidic conditions.</title>
        <authorList>
            <person name="Zhang P."/>
            <person name="Badoni M."/>
            <person name="Ganzle M."/>
            <person name="Yang X."/>
        </authorList>
    </citation>
    <scope>NUCLEOTIDE SEQUENCE [LARGE SCALE GENOMIC DNA]</scope>
    <source>
        <strain evidence="4 5">B2</strain>
    </source>
</reference>
<evidence type="ECO:0000313" key="4">
    <source>
        <dbReference type="EMBL" id="TFJ28444.1"/>
    </source>
</evidence>
<evidence type="ECO:0000313" key="5">
    <source>
        <dbReference type="Proteomes" id="UP000297938"/>
    </source>
</evidence>
<feature type="compositionally biased region" description="Basic and acidic residues" evidence="1">
    <location>
        <begin position="47"/>
        <end position="61"/>
    </location>
</feature>
<comment type="caution">
    <text evidence="4">The sequence shown here is derived from an EMBL/GenBank/DDBJ whole genome shotgun (WGS) entry which is preliminary data.</text>
</comment>
<name>A0A7Z8CZI7_CARDV</name>
<keyword evidence="2" id="KW-0732">Signal</keyword>
<feature type="region of interest" description="Disordered" evidence="1">
    <location>
        <begin position="47"/>
        <end position="71"/>
    </location>
</feature>
<dbReference type="Pfam" id="PF13731">
    <property type="entry name" value="WxL"/>
    <property type="match status" value="1"/>
</dbReference>
<feature type="signal peptide" evidence="2">
    <location>
        <begin position="1"/>
        <end position="24"/>
    </location>
</feature>
<dbReference type="RefSeq" id="WP_135020100.1">
    <property type="nucleotide sequence ID" value="NZ_NROV01000007.1"/>
</dbReference>
<dbReference type="AlphaFoldDB" id="A0A7Z8CZI7"/>
<proteinExistence type="predicted"/>
<gene>
    <name evidence="4" type="ORF">CKN69_02650</name>
</gene>
<accession>A0A7Z8CZI7</accession>
<feature type="domain" description="WxL" evidence="3">
    <location>
        <begin position="48"/>
        <end position="258"/>
    </location>
</feature>
<evidence type="ECO:0000256" key="1">
    <source>
        <dbReference type="SAM" id="MobiDB-lite"/>
    </source>
</evidence>
<protein>
    <recommendedName>
        <fullName evidence="3">WxL domain-containing protein</fullName>
    </recommendedName>
</protein>
<dbReference type="Proteomes" id="UP000297938">
    <property type="component" value="Unassembled WGS sequence"/>
</dbReference>